<reference evidence="1" key="1">
    <citation type="submission" date="2023-03" db="EMBL/GenBank/DDBJ databases">
        <title>Massive genome expansion in bonnet fungi (Mycena s.s.) driven by repeated elements and novel gene families across ecological guilds.</title>
        <authorList>
            <consortium name="Lawrence Berkeley National Laboratory"/>
            <person name="Harder C.B."/>
            <person name="Miyauchi S."/>
            <person name="Viragh M."/>
            <person name="Kuo A."/>
            <person name="Thoen E."/>
            <person name="Andreopoulos B."/>
            <person name="Lu D."/>
            <person name="Skrede I."/>
            <person name="Drula E."/>
            <person name="Henrissat B."/>
            <person name="Morin E."/>
            <person name="Kohler A."/>
            <person name="Barry K."/>
            <person name="LaButti K."/>
            <person name="Morin E."/>
            <person name="Salamov A."/>
            <person name="Lipzen A."/>
            <person name="Mereny Z."/>
            <person name="Hegedus B."/>
            <person name="Baldrian P."/>
            <person name="Stursova M."/>
            <person name="Weitz H."/>
            <person name="Taylor A."/>
            <person name="Grigoriev I.V."/>
            <person name="Nagy L.G."/>
            <person name="Martin F."/>
            <person name="Kauserud H."/>
        </authorList>
    </citation>
    <scope>NUCLEOTIDE SEQUENCE</scope>
    <source>
        <strain evidence="1">9144</strain>
    </source>
</reference>
<dbReference type="AlphaFoldDB" id="A0AAD6V4A2"/>
<organism evidence="1 2">
    <name type="scientific">Mycena pura</name>
    <dbReference type="NCBI Taxonomy" id="153505"/>
    <lineage>
        <taxon>Eukaryota</taxon>
        <taxon>Fungi</taxon>
        <taxon>Dikarya</taxon>
        <taxon>Basidiomycota</taxon>
        <taxon>Agaricomycotina</taxon>
        <taxon>Agaricomycetes</taxon>
        <taxon>Agaricomycetidae</taxon>
        <taxon>Agaricales</taxon>
        <taxon>Marasmiineae</taxon>
        <taxon>Mycenaceae</taxon>
        <taxon>Mycena</taxon>
    </lineage>
</organism>
<accession>A0AAD6V4A2</accession>
<dbReference type="Proteomes" id="UP001219525">
    <property type="component" value="Unassembled WGS sequence"/>
</dbReference>
<evidence type="ECO:0000313" key="2">
    <source>
        <dbReference type="Proteomes" id="UP001219525"/>
    </source>
</evidence>
<keyword evidence="2" id="KW-1185">Reference proteome</keyword>
<dbReference type="EMBL" id="JARJCW010000057">
    <property type="protein sequence ID" value="KAJ7201830.1"/>
    <property type="molecule type" value="Genomic_DNA"/>
</dbReference>
<sequence length="134" mass="15169">MSLEPDDADRCPGDDRVLRRVEGSVVRCRQMGSAILWDFSPQTTRRSRWRLRNIPDGCRPSRAKLETYDFPSDATYTSFVNTVKSLAPEKGDVDVRKLLLPGSRIRHRARVHASSTLTNALMFSGLVFQSLVCE</sequence>
<protein>
    <submittedName>
        <fullName evidence="1">Uncharacterized protein</fullName>
    </submittedName>
</protein>
<evidence type="ECO:0000313" key="1">
    <source>
        <dbReference type="EMBL" id="KAJ7201830.1"/>
    </source>
</evidence>
<comment type="caution">
    <text evidence="1">The sequence shown here is derived from an EMBL/GenBank/DDBJ whole genome shotgun (WGS) entry which is preliminary data.</text>
</comment>
<gene>
    <name evidence="1" type="ORF">GGX14DRAFT_571095</name>
</gene>
<name>A0AAD6V4A2_9AGAR</name>
<proteinExistence type="predicted"/>